<comment type="caution">
    <text evidence="1">The sequence shown here is derived from an EMBL/GenBank/DDBJ whole genome shotgun (WGS) entry which is preliminary data.</text>
</comment>
<dbReference type="Proteomes" id="UP000632766">
    <property type="component" value="Unassembled WGS sequence"/>
</dbReference>
<gene>
    <name evidence="1" type="ORF">I8748_14880</name>
</gene>
<protein>
    <submittedName>
        <fullName evidence="1">Uncharacterized protein</fullName>
    </submittedName>
</protein>
<reference evidence="1 2" key="1">
    <citation type="journal article" date="2021" name="Int. J. Syst. Evol. Microbiol.">
        <title>Amazonocrinis nigriterrae gen. nov., sp. nov., Atlanticothrix silvestris gen. nov., sp. nov. and Dendronalium phyllosphericum gen. nov., sp. nov., nostocacean cyanobacteria from Brazilian environments.</title>
        <authorList>
            <person name="Alvarenga D.O."/>
            <person name="Andreote A.P.D."/>
            <person name="Branco L.H.Z."/>
            <person name="Delbaje E."/>
            <person name="Cruz R.B."/>
            <person name="Varani A.M."/>
            <person name="Fiore M.F."/>
        </authorList>
    </citation>
    <scope>NUCLEOTIDE SEQUENCE [LARGE SCALE GENOMIC DNA]</scope>
    <source>
        <strain evidence="1 2">CENA67</strain>
    </source>
</reference>
<dbReference type="EMBL" id="JAECZC010000025">
    <property type="protein sequence ID" value="MBH8563453.1"/>
    <property type="molecule type" value="Genomic_DNA"/>
</dbReference>
<organism evidence="1 2">
    <name type="scientific">Amazonocrinis nigriterrae CENA67</name>
    <dbReference type="NCBI Taxonomy" id="2794033"/>
    <lineage>
        <taxon>Bacteria</taxon>
        <taxon>Bacillati</taxon>
        <taxon>Cyanobacteriota</taxon>
        <taxon>Cyanophyceae</taxon>
        <taxon>Nostocales</taxon>
        <taxon>Nostocaceae</taxon>
        <taxon>Amazonocrinis</taxon>
        <taxon>Amazonocrinis nigriterrae</taxon>
    </lineage>
</organism>
<dbReference type="RefSeq" id="WP_198125334.1">
    <property type="nucleotide sequence ID" value="NZ_JAECZC010000025.1"/>
</dbReference>
<name>A0A8J7L8K3_9NOST</name>
<dbReference type="AlphaFoldDB" id="A0A8J7L8K3"/>
<accession>A0A8J7L8K3</accession>
<proteinExistence type="predicted"/>
<keyword evidence="2" id="KW-1185">Reference proteome</keyword>
<evidence type="ECO:0000313" key="1">
    <source>
        <dbReference type="EMBL" id="MBH8563453.1"/>
    </source>
</evidence>
<sequence>MSSPKIQELQNILDTDIENTKKYIDRNAQFIKELGKKISEYLGCEEKDILVLHPGGGKPPLSSIYLRHFVTFAPDAKGEFRVDLVIVIKNQKYNDFITNNKLEGAYEKLKPKNEMIIPILITQKPDSFVVKLKTKGIVSHQYTPIEIDYNNNDESWSKLLTFFFENLKESLGSLEERINSSTGQS</sequence>
<evidence type="ECO:0000313" key="2">
    <source>
        <dbReference type="Proteomes" id="UP000632766"/>
    </source>
</evidence>